<evidence type="ECO:0000313" key="2">
    <source>
        <dbReference type="EMBL" id="GIH92200.1"/>
    </source>
</evidence>
<proteinExistence type="predicted"/>
<keyword evidence="3" id="KW-1185">Reference proteome</keyword>
<dbReference type="AlphaFoldDB" id="A0A8J3SGR6"/>
<protein>
    <recommendedName>
        <fullName evidence="4">Fe-S cluster assembly iron-binding protein IscA</fullName>
    </recommendedName>
</protein>
<name>A0A8J3SGR6_9ACTN</name>
<feature type="region of interest" description="Disordered" evidence="1">
    <location>
        <begin position="76"/>
        <end position="99"/>
    </location>
</feature>
<comment type="caution">
    <text evidence="2">The sequence shown here is derived from an EMBL/GenBank/DDBJ whole genome shotgun (WGS) entry which is preliminary data.</text>
</comment>
<accession>A0A8J3SGR6</accession>
<evidence type="ECO:0000256" key="1">
    <source>
        <dbReference type="SAM" id="MobiDB-lite"/>
    </source>
</evidence>
<dbReference type="InterPro" id="IPR035903">
    <property type="entry name" value="HesB-like_dom_sf"/>
</dbReference>
<sequence>MLTLTDKAVEAIRDLMVGEDVPKQGGLRITSKGDDPSTLELFLESVPHDGDQIIEKEDVRVFLEPGTAAALDDQTMDAEVSESGTRVSLYLSPNRDAGA</sequence>
<gene>
    <name evidence="2" type="ORF">Psi01_28300</name>
</gene>
<dbReference type="Gene3D" id="2.60.300.12">
    <property type="entry name" value="HesB-like domain"/>
    <property type="match status" value="1"/>
</dbReference>
<reference evidence="2 3" key="1">
    <citation type="submission" date="2021-01" db="EMBL/GenBank/DDBJ databases">
        <title>Whole genome shotgun sequence of Planobispora siamensis NBRC 107568.</title>
        <authorList>
            <person name="Komaki H."/>
            <person name="Tamura T."/>
        </authorList>
    </citation>
    <scope>NUCLEOTIDE SEQUENCE [LARGE SCALE GENOMIC DNA]</scope>
    <source>
        <strain evidence="2 3">NBRC 107568</strain>
    </source>
</reference>
<dbReference type="SUPFAM" id="SSF89360">
    <property type="entry name" value="HesB-like domain"/>
    <property type="match status" value="1"/>
</dbReference>
<organism evidence="2 3">
    <name type="scientific">Planobispora siamensis</name>
    <dbReference type="NCBI Taxonomy" id="936338"/>
    <lineage>
        <taxon>Bacteria</taxon>
        <taxon>Bacillati</taxon>
        <taxon>Actinomycetota</taxon>
        <taxon>Actinomycetes</taxon>
        <taxon>Streptosporangiales</taxon>
        <taxon>Streptosporangiaceae</taxon>
        <taxon>Planobispora</taxon>
    </lineage>
</organism>
<dbReference type="RefSeq" id="WP_204064435.1">
    <property type="nucleotide sequence ID" value="NZ_BOOJ01000025.1"/>
</dbReference>
<dbReference type="Proteomes" id="UP000619788">
    <property type="component" value="Unassembled WGS sequence"/>
</dbReference>
<evidence type="ECO:0000313" key="3">
    <source>
        <dbReference type="Proteomes" id="UP000619788"/>
    </source>
</evidence>
<dbReference type="EMBL" id="BOOJ01000025">
    <property type="protein sequence ID" value="GIH92200.1"/>
    <property type="molecule type" value="Genomic_DNA"/>
</dbReference>
<evidence type="ECO:0008006" key="4">
    <source>
        <dbReference type="Google" id="ProtNLM"/>
    </source>
</evidence>